<dbReference type="AlphaFoldDB" id="A0A1M5DJ04"/>
<dbReference type="RefSeq" id="WP_072858335.1">
    <property type="nucleotide sequence ID" value="NZ_FQUE01000010.1"/>
</dbReference>
<keyword evidence="2" id="KW-1185">Reference proteome</keyword>
<organism evidence="1 2">
    <name type="scientific">Loktanella atrilutea</name>
    <dbReference type="NCBI Taxonomy" id="366533"/>
    <lineage>
        <taxon>Bacteria</taxon>
        <taxon>Pseudomonadati</taxon>
        <taxon>Pseudomonadota</taxon>
        <taxon>Alphaproteobacteria</taxon>
        <taxon>Rhodobacterales</taxon>
        <taxon>Roseobacteraceae</taxon>
        <taxon>Loktanella</taxon>
    </lineage>
</organism>
<accession>A0A1M5DJ04</accession>
<sequence length="108" mass="11772">MVMILPVRPSPDLMARLGYSAETVMTVLRDDLERLIALTPANEVEQLVRNAVVDCDGRLGEPDTSDWGPFDWTLTMYGISTAGDTLAEAIAQWCACARRTAQATKDAA</sequence>
<proteinExistence type="predicted"/>
<evidence type="ECO:0000313" key="1">
    <source>
        <dbReference type="EMBL" id="SHF66864.1"/>
    </source>
</evidence>
<reference evidence="2" key="1">
    <citation type="submission" date="2016-11" db="EMBL/GenBank/DDBJ databases">
        <authorList>
            <person name="Varghese N."/>
            <person name="Submissions S."/>
        </authorList>
    </citation>
    <scope>NUCLEOTIDE SEQUENCE [LARGE SCALE GENOMIC DNA]</scope>
    <source>
        <strain evidence="2">DSM 29326</strain>
    </source>
</reference>
<name>A0A1M5DJ04_LOKAT</name>
<evidence type="ECO:0000313" key="2">
    <source>
        <dbReference type="Proteomes" id="UP000183987"/>
    </source>
</evidence>
<gene>
    <name evidence="1" type="ORF">SAMN05444339_1109</name>
</gene>
<dbReference type="EMBL" id="FQUE01000010">
    <property type="protein sequence ID" value="SHF66864.1"/>
    <property type="molecule type" value="Genomic_DNA"/>
</dbReference>
<dbReference type="Proteomes" id="UP000183987">
    <property type="component" value="Unassembled WGS sequence"/>
</dbReference>
<protein>
    <submittedName>
        <fullName evidence="1">Uncharacterized protein</fullName>
    </submittedName>
</protein>
<dbReference type="STRING" id="366533.SAMN05444339_1109"/>